<sequence length="89" mass="9701">MLILFFAFNLEANCSKVFVEHPSLLRTLLAASFSSRIRLLIGFPSSPSIKPFTTLAISTRLTMPFSSTLGLNATFIPSVKDTAFILCSA</sequence>
<dbReference type="Proteomes" id="UP000215914">
    <property type="component" value="Unassembled WGS sequence"/>
</dbReference>
<dbReference type="AlphaFoldDB" id="A0A9K3NIX4"/>
<reference evidence="1" key="1">
    <citation type="journal article" date="2017" name="Nature">
        <title>The sunflower genome provides insights into oil metabolism, flowering and Asterid evolution.</title>
        <authorList>
            <person name="Badouin H."/>
            <person name="Gouzy J."/>
            <person name="Grassa C.J."/>
            <person name="Murat F."/>
            <person name="Staton S.E."/>
            <person name="Cottret L."/>
            <person name="Lelandais-Briere C."/>
            <person name="Owens G.L."/>
            <person name="Carrere S."/>
            <person name="Mayjonade B."/>
            <person name="Legrand L."/>
            <person name="Gill N."/>
            <person name="Kane N.C."/>
            <person name="Bowers J.E."/>
            <person name="Hubner S."/>
            <person name="Bellec A."/>
            <person name="Berard A."/>
            <person name="Berges H."/>
            <person name="Blanchet N."/>
            <person name="Boniface M.C."/>
            <person name="Brunel D."/>
            <person name="Catrice O."/>
            <person name="Chaidir N."/>
            <person name="Claudel C."/>
            <person name="Donnadieu C."/>
            <person name="Faraut T."/>
            <person name="Fievet G."/>
            <person name="Helmstetter N."/>
            <person name="King M."/>
            <person name="Knapp S.J."/>
            <person name="Lai Z."/>
            <person name="Le Paslier M.C."/>
            <person name="Lippi Y."/>
            <person name="Lorenzon L."/>
            <person name="Mandel J.R."/>
            <person name="Marage G."/>
            <person name="Marchand G."/>
            <person name="Marquand E."/>
            <person name="Bret-Mestries E."/>
            <person name="Morien E."/>
            <person name="Nambeesan S."/>
            <person name="Nguyen T."/>
            <person name="Pegot-Espagnet P."/>
            <person name="Pouilly N."/>
            <person name="Raftis F."/>
            <person name="Sallet E."/>
            <person name="Schiex T."/>
            <person name="Thomas J."/>
            <person name="Vandecasteele C."/>
            <person name="Vares D."/>
            <person name="Vear F."/>
            <person name="Vautrin S."/>
            <person name="Crespi M."/>
            <person name="Mangin B."/>
            <person name="Burke J.M."/>
            <person name="Salse J."/>
            <person name="Munos S."/>
            <person name="Vincourt P."/>
            <person name="Rieseberg L.H."/>
            <person name="Langlade N.B."/>
        </authorList>
    </citation>
    <scope>NUCLEOTIDE SEQUENCE</scope>
    <source>
        <tissue evidence="1">Leaves</tissue>
    </source>
</reference>
<accession>A0A9K3NIX4</accession>
<keyword evidence="2" id="KW-1185">Reference proteome</keyword>
<dbReference type="Gramene" id="mRNA:HanXRQr2_Chr06g0246571">
    <property type="protein sequence ID" value="CDS:HanXRQr2_Chr06g0246571.1"/>
    <property type="gene ID" value="HanXRQr2_Chr06g0246571"/>
</dbReference>
<gene>
    <name evidence="1" type="ORF">HanXRQr2_Chr06g0246571</name>
</gene>
<comment type="caution">
    <text evidence="1">The sequence shown here is derived from an EMBL/GenBank/DDBJ whole genome shotgun (WGS) entry which is preliminary data.</text>
</comment>
<dbReference type="EMBL" id="MNCJ02000321">
    <property type="protein sequence ID" value="KAF5801305.1"/>
    <property type="molecule type" value="Genomic_DNA"/>
</dbReference>
<name>A0A9K3NIX4_HELAN</name>
<organism evidence="1 2">
    <name type="scientific">Helianthus annuus</name>
    <name type="common">Common sunflower</name>
    <dbReference type="NCBI Taxonomy" id="4232"/>
    <lineage>
        <taxon>Eukaryota</taxon>
        <taxon>Viridiplantae</taxon>
        <taxon>Streptophyta</taxon>
        <taxon>Embryophyta</taxon>
        <taxon>Tracheophyta</taxon>
        <taxon>Spermatophyta</taxon>
        <taxon>Magnoliopsida</taxon>
        <taxon>eudicotyledons</taxon>
        <taxon>Gunneridae</taxon>
        <taxon>Pentapetalae</taxon>
        <taxon>asterids</taxon>
        <taxon>campanulids</taxon>
        <taxon>Asterales</taxon>
        <taxon>Asteraceae</taxon>
        <taxon>Asteroideae</taxon>
        <taxon>Heliantheae alliance</taxon>
        <taxon>Heliantheae</taxon>
        <taxon>Helianthus</taxon>
    </lineage>
</organism>
<proteinExistence type="predicted"/>
<evidence type="ECO:0000313" key="1">
    <source>
        <dbReference type="EMBL" id="KAF5801305.1"/>
    </source>
</evidence>
<evidence type="ECO:0000313" key="2">
    <source>
        <dbReference type="Proteomes" id="UP000215914"/>
    </source>
</evidence>
<reference evidence="1" key="2">
    <citation type="submission" date="2020-06" db="EMBL/GenBank/DDBJ databases">
        <title>Helianthus annuus Genome sequencing and assembly Release 2.</title>
        <authorList>
            <person name="Gouzy J."/>
            <person name="Langlade N."/>
            <person name="Munos S."/>
        </authorList>
    </citation>
    <scope>NUCLEOTIDE SEQUENCE</scope>
    <source>
        <tissue evidence="1">Leaves</tissue>
    </source>
</reference>
<protein>
    <submittedName>
        <fullName evidence="1">Uncharacterized protein</fullName>
    </submittedName>
</protein>